<keyword evidence="3" id="KW-1185">Reference proteome</keyword>
<organism evidence="2 3">
    <name type="scientific">Gossypium trilobum</name>
    <dbReference type="NCBI Taxonomy" id="34281"/>
    <lineage>
        <taxon>Eukaryota</taxon>
        <taxon>Viridiplantae</taxon>
        <taxon>Streptophyta</taxon>
        <taxon>Embryophyta</taxon>
        <taxon>Tracheophyta</taxon>
        <taxon>Spermatophyta</taxon>
        <taxon>Magnoliopsida</taxon>
        <taxon>eudicotyledons</taxon>
        <taxon>Gunneridae</taxon>
        <taxon>Pentapetalae</taxon>
        <taxon>rosids</taxon>
        <taxon>malvids</taxon>
        <taxon>Malvales</taxon>
        <taxon>Malvaceae</taxon>
        <taxon>Malvoideae</taxon>
        <taxon>Gossypium</taxon>
    </lineage>
</organism>
<dbReference type="AlphaFoldDB" id="A0A7J9DME0"/>
<gene>
    <name evidence="2" type="ORF">Gotri_024414</name>
</gene>
<feature type="non-terminal residue" evidence="2">
    <location>
        <position position="1"/>
    </location>
</feature>
<comment type="caution">
    <text evidence="2">The sequence shown here is derived from an EMBL/GenBank/DDBJ whole genome shotgun (WGS) entry which is preliminary data.</text>
</comment>
<dbReference type="Proteomes" id="UP000593568">
    <property type="component" value="Unassembled WGS sequence"/>
</dbReference>
<evidence type="ECO:0000313" key="2">
    <source>
        <dbReference type="EMBL" id="MBA0761827.1"/>
    </source>
</evidence>
<evidence type="ECO:0008006" key="4">
    <source>
        <dbReference type="Google" id="ProtNLM"/>
    </source>
</evidence>
<evidence type="ECO:0000313" key="3">
    <source>
        <dbReference type="Proteomes" id="UP000593568"/>
    </source>
</evidence>
<dbReference type="PANTHER" id="PTHR47481">
    <property type="match status" value="1"/>
</dbReference>
<dbReference type="PANTHER" id="PTHR47481:SF30">
    <property type="entry name" value="CCHC-TYPE DOMAIN-CONTAINING PROTEIN"/>
    <property type="match status" value="1"/>
</dbReference>
<dbReference type="EMBL" id="JABEZW010000003">
    <property type="protein sequence ID" value="MBA0761827.1"/>
    <property type="molecule type" value="Genomic_DNA"/>
</dbReference>
<sequence length="238" mass="25990">MAFPTSPSPVHSDTPGMASNVSEATVDSRFVTVKKINILLDDTNYLLWHQHVILAVKTHNLQQFLDSSTTPPPRQVLSEDGILQDNLAFSRFQQQDCALASWLLSFVSAAVLPHLIGLESCAQIWSAIVALYGSKTTSRLMSYRRALHSHCGEVISDQEYITAILNGLPPDYEAVIAIIIASQVPYSVQGVTTILLDAEARQNVIVCETPSSANIVSHQESTSVPETVNTPTYRPSSN</sequence>
<reference evidence="2 3" key="1">
    <citation type="journal article" date="2019" name="Genome Biol. Evol.">
        <title>Insights into the evolution of the New World diploid cottons (Gossypium, subgenus Houzingenia) based on genome sequencing.</title>
        <authorList>
            <person name="Grover C.E."/>
            <person name="Arick M.A. 2nd"/>
            <person name="Thrash A."/>
            <person name="Conover J.L."/>
            <person name="Sanders W.S."/>
            <person name="Peterson D.G."/>
            <person name="Frelichowski J.E."/>
            <person name="Scheffler J.A."/>
            <person name="Scheffler B.E."/>
            <person name="Wendel J.F."/>
        </authorList>
    </citation>
    <scope>NUCLEOTIDE SEQUENCE [LARGE SCALE GENOMIC DNA]</scope>
    <source>
        <strain evidence="2">8</strain>
        <tissue evidence="2">Leaf</tissue>
    </source>
</reference>
<proteinExistence type="predicted"/>
<name>A0A7J9DME0_9ROSI</name>
<feature type="region of interest" description="Disordered" evidence="1">
    <location>
        <begin position="216"/>
        <end position="238"/>
    </location>
</feature>
<evidence type="ECO:0000256" key="1">
    <source>
        <dbReference type="SAM" id="MobiDB-lite"/>
    </source>
</evidence>
<accession>A0A7J9DME0</accession>
<protein>
    <recommendedName>
        <fullName evidence="4">Retrotransposon Copia-like N-terminal domain-containing protein</fullName>
    </recommendedName>
</protein>